<comment type="caution">
    <text evidence="1">The sequence shown here is derived from an EMBL/GenBank/DDBJ whole genome shotgun (WGS) entry which is preliminary data.</text>
</comment>
<dbReference type="Proteomes" id="UP001055072">
    <property type="component" value="Unassembled WGS sequence"/>
</dbReference>
<sequence>MSNITQRARDTYELERSPSRRKKQRLSSPTYDEQYELSQDQITAFDEFERALTQRSSTSPKSPPKPSQALTPRSRRKRNIAIALALKENVPKDSENLVTSTISREGSPKFKSAKTAGLQLASAMSSKLEQPPPKLSGFSSASALTVEHSGVSPTPSPEAPPEPDLAAWFASSDVPTAGFASAKALVEEKNDDDWFTAPAPIGAVGFQSVRNMHAPLDAGPEASQEDYPGFTKPTVSEEVPVFTGFTTGSNLFNPAKAKAKTLMPSAEALAKAAQRLAQWDKEFDDEVTDTSIVSELREEAQAAAAPNISFGGFSTAGAIRPVLGAMENSFSDQQPPNTPSPAGPSGLTGRSFSPLVPRGTGDKKKEFKSPLLTTAASRTQQASSTYVSSPLKPKFTSGTKGFVPPTRVAGPSTPVRPVAPISSPKKSLGVTPRRPTTSVGKKPMFSTPFKTGMRPGEPGRAALDTTKIASLAVHIVGSGKTGPPVSKRIKGKGRATYFDLSPPGERQPLATCGLRPQSYEQHELEEMGININELRQIAPETALYYSFHTPSSTPVDLYASSQPSDVDTLGTTAALNELHNAGCSLATKQWVENHWVLILWKLAGMVCLDPESEMNPGKKRWCWREVMSQLRYRYERELNNASRPPLRLIAAQDSPASLPMILCISKIAWISSGVDEHGQPNDSIPDVEATDGWYMMRIEVDEPLKRALRKGKLRMGSKIAIAGARLSAGRKDAAEILEAGDSLSLRICGNSSHFAPWHAKLGFQRDPFVATLGSLTADGGVTSVLDVTIEKVYPVAYLEFVETESGDRKRVGPMNEKEEAAAQDKWLAKRDAASAKLHHDIESKLHTLAGYADRLERKAGNGFRPSSDASSPNHIDDLLCDLEDGPDANDVIRRTTPTDAGWLARAIKEKCQKDRECMHEDVNRELAVRP</sequence>
<keyword evidence="2" id="KW-1185">Reference proteome</keyword>
<proteinExistence type="predicted"/>
<dbReference type="EMBL" id="MU274900">
    <property type="protein sequence ID" value="KAI0094432.1"/>
    <property type="molecule type" value="Genomic_DNA"/>
</dbReference>
<evidence type="ECO:0000313" key="2">
    <source>
        <dbReference type="Proteomes" id="UP001055072"/>
    </source>
</evidence>
<protein>
    <submittedName>
        <fullName evidence="1">Uncharacterized protein</fullName>
    </submittedName>
</protein>
<accession>A0ACB8UJ10</accession>
<organism evidence="1 2">
    <name type="scientific">Irpex rosettiformis</name>
    <dbReference type="NCBI Taxonomy" id="378272"/>
    <lineage>
        <taxon>Eukaryota</taxon>
        <taxon>Fungi</taxon>
        <taxon>Dikarya</taxon>
        <taxon>Basidiomycota</taxon>
        <taxon>Agaricomycotina</taxon>
        <taxon>Agaricomycetes</taxon>
        <taxon>Polyporales</taxon>
        <taxon>Irpicaceae</taxon>
        <taxon>Irpex</taxon>
    </lineage>
</organism>
<name>A0ACB8UJ10_9APHY</name>
<gene>
    <name evidence="1" type="ORF">BDY19DRAFT_901619</name>
</gene>
<evidence type="ECO:0000313" key="1">
    <source>
        <dbReference type="EMBL" id="KAI0094432.1"/>
    </source>
</evidence>
<reference evidence="1" key="1">
    <citation type="journal article" date="2021" name="Environ. Microbiol.">
        <title>Gene family expansions and transcriptome signatures uncover fungal adaptations to wood decay.</title>
        <authorList>
            <person name="Hage H."/>
            <person name="Miyauchi S."/>
            <person name="Viragh M."/>
            <person name="Drula E."/>
            <person name="Min B."/>
            <person name="Chaduli D."/>
            <person name="Navarro D."/>
            <person name="Favel A."/>
            <person name="Norest M."/>
            <person name="Lesage-Meessen L."/>
            <person name="Balint B."/>
            <person name="Merenyi Z."/>
            <person name="de Eugenio L."/>
            <person name="Morin E."/>
            <person name="Martinez A.T."/>
            <person name="Baldrian P."/>
            <person name="Stursova M."/>
            <person name="Martinez M.J."/>
            <person name="Novotny C."/>
            <person name="Magnuson J.K."/>
            <person name="Spatafora J.W."/>
            <person name="Maurice S."/>
            <person name="Pangilinan J."/>
            <person name="Andreopoulos W."/>
            <person name="LaButti K."/>
            <person name="Hundley H."/>
            <person name="Na H."/>
            <person name="Kuo A."/>
            <person name="Barry K."/>
            <person name="Lipzen A."/>
            <person name="Henrissat B."/>
            <person name="Riley R."/>
            <person name="Ahrendt S."/>
            <person name="Nagy L.G."/>
            <person name="Grigoriev I.V."/>
            <person name="Martin F."/>
            <person name="Rosso M.N."/>
        </authorList>
    </citation>
    <scope>NUCLEOTIDE SEQUENCE</scope>
    <source>
        <strain evidence="1">CBS 384.51</strain>
    </source>
</reference>